<proteinExistence type="predicted"/>
<accession>A0AAD9Y246</accession>
<name>A0AAD9Y246_COLKA</name>
<gene>
    <name evidence="2" type="ORF">CKAH01_02103</name>
</gene>
<dbReference type="EMBL" id="VYYT01000554">
    <property type="protein sequence ID" value="KAK2732157.1"/>
    <property type="molecule type" value="Genomic_DNA"/>
</dbReference>
<organism evidence="2 3">
    <name type="scientific">Colletotrichum kahawae</name>
    <name type="common">Coffee berry disease fungus</name>
    <dbReference type="NCBI Taxonomy" id="34407"/>
    <lineage>
        <taxon>Eukaryota</taxon>
        <taxon>Fungi</taxon>
        <taxon>Dikarya</taxon>
        <taxon>Ascomycota</taxon>
        <taxon>Pezizomycotina</taxon>
        <taxon>Sordariomycetes</taxon>
        <taxon>Hypocreomycetidae</taxon>
        <taxon>Glomerellales</taxon>
        <taxon>Glomerellaceae</taxon>
        <taxon>Colletotrichum</taxon>
        <taxon>Colletotrichum gloeosporioides species complex</taxon>
    </lineage>
</organism>
<evidence type="ECO:0000313" key="2">
    <source>
        <dbReference type="EMBL" id="KAK2732157.1"/>
    </source>
</evidence>
<evidence type="ECO:0000313" key="3">
    <source>
        <dbReference type="Proteomes" id="UP001281614"/>
    </source>
</evidence>
<reference evidence="2" key="1">
    <citation type="submission" date="2023-02" db="EMBL/GenBank/DDBJ databases">
        <title>Colletotrichum kahawae CIFC_Que2 genome sequencing and assembly.</title>
        <authorList>
            <person name="Baroncelli R."/>
        </authorList>
    </citation>
    <scope>NUCLEOTIDE SEQUENCE</scope>
    <source>
        <strain evidence="2">CIFC_Que2</strain>
    </source>
</reference>
<feature type="compositionally biased region" description="Pro residues" evidence="1">
    <location>
        <begin position="118"/>
        <end position="127"/>
    </location>
</feature>
<comment type="caution">
    <text evidence="2">The sequence shown here is derived from an EMBL/GenBank/DDBJ whole genome shotgun (WGS) entry which is preliminary data.</text>
</comment>
<protein>
    <submittedName>
        <fullName evidence="2">Uncharacterized protein</fullName>
    </submittedName>
</protein>
<keyword evidence="3" id="KW-1185">Reference proteome</keyword>
<evidence type="ECO:0000256" key="1">
    <source>
        <dbReference type="SAM" id="MobiDB-lite"/>
    </source>
</evidence>
<feature type="region of interest" description="Disordered" evidence="1">
    <location>
        <begin position="67"/>
        <end position="157"/>
    </location>
</feature>
<dbReference type="Proteomes" id="UP001281614">
    <property type="component" value="Unassembled WGS sequence"/>
</dbReference>
<sequence>MRRKASVHVRRSRRVAVLGLHPTPVRPVEAAVKWEDYGLGRRSSDTLWNQRQPAQNNHARYYLTLPYLPTQGPKGRQLTPTRRPDDQTTTSPITPSATDDDGGVRLTQPPNSGDTPTVPSPSAVPPEPHQRHLLLVPESQRRSRSRRSRLRSVGDSSIPIGGLHCVRMLFAPGLQLPPSNLSHALMDCAMEGGSSVSLPLP</sequence>
<dbReference type="AlphaFoldDB" id="A0AAD9Y246"/>